<dbReference type="AlphaFoldDB" id="A0AA39S7S4"/>
<organism evidence="2 3">
    <name type="scientific">Acer saccharum</name>
    <name type="common">Sugar maple</name>
    <dbReference type="NCBI Taxonomy" id="4024"/>
    <lineage>
        <taxon>Eukaryota</taxon>
        <taxon>Viridiplantae</taxon>
        <taxon>Streptophyta</taxon>
        <taxon>Embryophyta</taxon>
        <taxon>Tracheophyta</taxon>
        <taxon>Spermatophyta</taxon>
        <taxon>Magnoliopsida</taxon>
        <taxon>eudicotyledons</taxon>
        <taxon>Gunneridae</taxon>
        <taxon>Pentapetalae</taxon>
        <taxon>rosids</taxon>
        <taxon>malvids</taxon>
        <taxon>Sapindales</taxon>
        <taxon>Sapindaceae</taxon>
        <taxon>Hippocastanoideae</taxon>
        <taxon>Acereae</taxon>
        <taxon>Acer</taxon>
    </lineage>
</organism>
<keyword evidence="3" id="KW-1185">Reference proteome</keyword>
<evidence type="ECO:0000313" key="2">
    <source>
        <dbReference type="EMBL" id="KAK0585620.1"/>
    </source>
</evidence>
<feature type="compositionally biased region" description="Polar residues" evidence="1">
    <location>
        <begin position="49"/>
        <end position="64"/>
    </location>
</feature>
<evidence type="ECO:0000256" key="1">
    <source>
        <dbReference type="SAM" id="MobiDB-lite"/>
    </source>
</evidence>
<dbReference type="EMBL" id="JAUESC010000383">
    <property type="protein sequence ID" value="KAK0585620.1"/>
    <property type="molecule type" value="Genomic_DNA"/>
</dbReference>
<proteinExistence type="predicted"/>
<sequence>MDIWSPTEEILHFPSRRLASTTAASPVVSLFLHKLMERDFISDEPTKPLASNGSTTLRPSTSMNSHIVGFRGDVEEQIVRF</sequence>
<feature type="region of interest" description="Disordered" evidence="1">
    <location>
        <begin position="43"/>
        <end position="64"/>
    </location>
</feature>
<protein>
    <submittedName>
        <fullName evidence="2">Uncharacterized protein</fullName>
    </submittedName>
</protein>
<accession>A0AA39S7S4</accession>
<dbReference type="Proteomes" id="UP001168877">
    <property type="component" value="Unassembled WGS sequence"/>
</dbReference>
<comment type="caution">
    <text evidence="2">The sequence shown here is derived from an EMBL/GenBank/DDBJ whole genome shotgun (WGS) entry which is preliminary data.</text>
</comment>
<gene>
    <name evidence="2" type="ORF">LWI29_031497</name>
</gene>
<reference evidence="2" key="2">
    <citation type="submission" date="2023-06" db="EMBL/GenBank/DDBJ databases">
        <authorList>
            <person name="Swenson N.G."/>
            <person name="Wegrzyn J.L."/>
            <person name="Mcevoy S.L."/>
        </authorList>
    </citation>
    <scope>NUCLEOTIDE SEQUENCE</scope>
    <source>
        <strain evidence="2">NS2018</strain>
        <tissue evidence="2">Leaf</tissue>
    </source>
</reference>
<evidence type="ECO:0000313" key="3">
    <source>
        <dbReference type="Proteomes" id="UP001168877"/>
    </source>
</evidence>
<reference evidence="2" key="1">
    <citation type="journal article" date="2022" name="Plant J.">
        <title>Strategies of tolerance reflected in two North American maple genomes.</title>
        <authorList>
            <person name="McEvoy S.L."/>
            <person name="Sezen U.U."/>
            <person name="Trouern-Trend A."/>
            <person name="McMahon S.M."/>
            <person name="Schaberg P.G."/>
            <person name="Yang J."/>
            <person name="Wegrzyn J.L."/>
            <person name="Swenson N.G."/>
        </authorList>
    </citation>
    <scope>NUCLEOTIDE SEQUENCE</scope>
    <source>
        <strain evidence="2">NS2018</strain>
    </source>
</reference>
<name>A0AA39S7S4_ACESA</name>